<keyword evidence="1" id="KW-0695">RNA-directed DNA polymerase</keyword>
<dbReference type="GO" id="GO:0003964">
    <property type="term" value="F:RNA-directed DNA polymerase activity"/>
    <property type="evidence" value="ECO:0007669"/>
    <property type="project" value="UniProtKB-KW"/>
</dbReference>
<dbReference type="EMBL" id="KZ505704">
    <property type="protein sequence ID" value="PKU46611.1"/>
    <property type="molecule type" value="Genomic_DNA"/>
</dbReference>
<sequence length="109" mass="12326">MESRVKILVQERNINHAGDMDSGIECTLSKFANDTKLCGEVDTLEGRYAIQRDLDRLERIPIKPPRLKMVEALLEQKPVIKNGLGKLSSESFLLSVQEETYEGMVMTES</sequence>
<evidence type="ECO:0000313" key="1">
    <source>
        <dbReference type="EMBL" id="PKU46611.1"/>
    </source>
</evidence>
<keyword evidence="2" id="KW-1185">Reference proteome</keyword>
<reference evidence="2" key="2">
    <citation type="submission" date="2017-12" db="EMBL/GenBank/DDBJ databases">
        <title>Genome sequence of the Bar-tailed Godwit (Limosa lapponica baueri).</title>
        <authorList>
            <person name="Lima N.C.B."/>
            <person name="Parody-Merino A.M."/>
            <person name="Battley P.F."/>
            <person name="Fidler A.E."/>
            <person name="Prosdocimi F."/>
        </authorList>
    </citation>
    <scope>NUCLEOTIDE SEQUENCE [LARGE SCALE GENOMIC DNA]</scope>
</reference>
<accession>A0A2I0UKN3</accession>
<proteinExistence type="predicted"/>
<organism evidence="1 2">
    <name type="scientific">Limosa lapponica baueri</name>
    <dbReference type="NCBI Taxonomy" id="1758121"/>
    <lineage>
        <taxon>Eukaryota</taxon>
        <taxon>Metazoa</taxon>
        <taxon>Chordata</taxon>
        <taxon>Craniata</taxon>
        <taxon>Vertebrata</taxon>
        <taxon>Euteleostomi</taxon>
        <taxon>Archelosauria</taxon>
        <taxon>Archosauria</taxon>
        <taxon>Dinosauria</taxon>
        <taxon>Saurischia</taxon>
        <taxon>Theropoda</taxon>
        <taxon>Coelurosauria</taxon>
        <taxon>Aves</taxon>
        <taxon>Neognathae</taxon>
        <taxon>Neoaves</taxon>
        <taxon>Charadriiformes</taxon>
        <taxon>Scolopacidae</taxon>
        <taxon>Limosa</taxon>
    </lineage>
</organism>
<keyword evidence="1" id="KW-0548">Nucleotidyltransferase</keyword>
<protein>
    <submittedName>
        <fullName evidence="1">Rna-directed dna polymerase from mobile element jockey-like</fullName>
    </submittedName>
</protein>
<keyword evidence="1" id="KW-0808">Transferase</keyword>
<dbReference type="AlphaFoldDB" id="A0A2I0UKN3"/>
<dbReference type="Proteomes" id="UP000233556">
    <property type="component" value="Unassembled WGS sequence"/>
</dbReference>
<reference evidence="2" key="1">
    <citation type="submission" date="2017-11" db="EMBL/GenBank/DDBJ databases">
        <authorList>
            <person name="Lima N.C."/>
            <person name="Parody-Merino A.M."/>
            <person name="Battley P.F."/>
            <person name="Fidler A.E."/>
            <person name="Prosdocimi F."/>
        </authorList>
    </citation>
    <scope>NUCLEOTIDE SEQUENCE [LARGE SCALE GENOMIC DNA]</scope>
</reference>
<name>A0A2I0UKN3_LIMLA</name>
<evidence type="ECO:0000313" key="2">
    <source>
        <dbReference type="Proteomes" id="UP000233556"/>
    </source>
</evidence>
<gene>
    <name evidence="1" type="ORF">llap_3102</name>
</gene>
<dbReference type="OrthoDB" id="3230070at2759"/>